<feature type="domain" description="HTH araC/xylS-type" evidence="3">
    <location>
        <begin position="221"/>
        <end position="319"/>
    </location>
</feature>
<dbReference type="InterPro" id="IPR009057">
    <property type="entry name" value="Homeodomain-like_sf"/>
</dbReference>
<dbReference type="CDD" id="cd03138">
    <property type="entry name" value="GATase1_AraC_2"/>
    <property type="match status" value="1"/>
</dbReference>
<dbReference type="Gene3D" id="3.40.50.880">
    <property type="match status" value="1"/>
</dbReference>
<sequence length="326" mass="37000">MKQLTILVPNGYHNLSSVVGSYEVFLKANAFYQSLGRKPVFKITLASTSKTVKLHDNLFAIRPHLQIAAITRTDLIIIPAVRPDFAKSIRQIHTLNHWLIEMHEKGAEIASICTGAFLLASTGLLESKSCSTHWMAADEFRHMFPGVNLGTDKLITDEDGIYTNGGAFSFLNLLLYLVEKYYDRQTAIYCSKIFQVDIDRQSQSPFTIFSTQKKHGDEVVKKAQVHIESKLGEKISMEDLSSKLNVSRRNFDRRFIKATGNTPVEYLQRAKIEAAKKALETSRKNVNEVMYDVGYSDVKAFREVFRKITGMSPLDYRNKYNKEAAI</sequence>
<dbReference type="SUPFAM" id="SSF52317">
    <property type="entry name" value="Class I glutamine amidotransferase-like"/>
    <property type="match status" value="1"/>
</dbReference>
<dbReference type="RefSeq" id="WP_073133326.1">
    <property type="nucleotide sequence ID" value="NZ_FQWQ01000001.1"/>
</dbReference>
<dbReference type="InterPro" id="IPR052158">
    <property type="entry name" value="INH-QAR"/>
</dbReference>
<dbReference type="PROSITE" id="PS01124">
    <property type="entry name" value="HTH_ARAC_FAMILY_2"/>
    <property type="match status" value="1"/>
</dbReference>
<keyword evidence="1" id="KW-0805">Transcription regulation</keyword>
<dbReference type="GO" id="GO:0043565">
    <property type="term" value="F:sequence-specific DNA binding"/>
    <property type="evidence" value="ECO:0007669"/>
    <property type="project" value="InterPro"/>
</dbReference>
<dbReference type="SUPFAM" id="SSF46689">
    <property type="entry name" value="Homeodomain-like"/>
    <property type="match status" value="2"/>
</dbReference>
<dbReference type="InterPro" id="IPR029062">
    <property type="entry name" value="Class_I_gatase-like"/>
</dbReference>
<evidence type="ECO:0000256" key="2">
    <source>
        <dbReference type="ARBA" id="ARBA00023163"/>
    </source>
</evidence>
<evidence type="ECO:0000313" key="5">
    <source>
        <dbReference type="Proteomes" id="UP000184212"/>
    </source>
</evidence>
<dbReference type="SMART" id="SM00342">
    <property type="entry name" value="HTH_ARAC"/>
    <property type="match status" value="1"/>
</dbReference>
<dbReference type="OrthoDB" id="9803764at2"/>
<dbReference type="PANTHER" id="PTHR43130:SF3">
    <property type="entry name" value="HTH-TYPE TRANSCRIPTIONAL REGULATOR RV1931C"/>
    <property type="match status" value="1"/>
</dbReference>
<gene>
    <name evidence="4" type="ORF">SAMN04488109_2035</name>
</gene>
<keyword evidence="4" id="KW-0238">DNA-binding</keyword>
<accession>A0A1M5N065</accession>
<name>A0A1M5N065_9BACT</name>
<reference evidence="4 5" key="1">
    <citation type="submission" date="2016-11" db="EMBL/GenBank/DDBJ databases">
        <authorList>
            <person name="Jaros S."/>
            <person name="Januszkiewicz K."/>
            <person name="Wedrychowicz H."/>
        </authorList>
    </citation>
    <scope>NUCLEOTIDE SEQUENCE [LARGE SCALE GENOMIC DNA]</scope>
    <source>
        <strain evidence="4 5">DSM 24574</strain>
    </source>
</reference>
<dbReference type="PANTHER" id="PTHR43130">
    <property type="entry name" value="ARAC-FAMILY TRANSCRIPTIONAL REGULATOR"/>
    <property type="match status" value="1"/>
</dbReference>
<evidence type="ECO:0000313" key="4">
    <source>
        <dbReference type="EMBL" id="SHG82960.1"/>
    </source>
</evidence>
<proteinExistence type="predicted"/>
<dbReference type="EMBL" id="FQWQ01000001">
    <property type="protein sequence ID" value="SHG82960.1"/>
    <property type="molecule type" value="Genomic_DNA"/>
</dbReference>
<dbReference type="InterPro" id="IPR018060">
    <property type="entry name" value="HTH_AraC"/>
</dbReference>
<keyword evidence="5" id="KW-1185">Reference proteome</keyword>
<keyword evidence="2" id="KW-0804">Transcription</keyword>
<dbReference type="Pfam" id="PF12833">
    <property type="entry name" value="HTH_18"/>
    <property type="match status" value="1"/>
</dbReference>
<evidence type="ECO:0000259" key="3">
    <source>
        <dbReference type="PROSITE" id="PS01124"/>
    </source>
</evidence>
<dbReference type="Gene3D" id="1.10.10.60">
    <property type="entry name" value="Homeodomain-like"/>
    <property type="match status" value="2"/>
</dbReference>
<dbReference type="Proteomes" id="UP000184212">
    <property type="component" value="Unassembled WGS sequence"/>
</dbReference>
<dbReference type="STRING" id="947013.SAMN04488109_2035"/>
<dbReference type="AlphaFoldDB" id="A0A1M5N065"/>
<evidence type="ECO:0000256" key="1">
    <source>
        <dbReference type="ARBA" id="ARBA00023015"/>
    </source>
</evidence>
<protein>
    <submittedName>
        <fullName evidence="4">Transcriptional regulator GlxA family, contains an amidase domain and an AraC-type DNA-binding HTH domain</fullName>
    </submittedName>
</protein>
<dbReference type="Pfam" id="PF01965">
    <property type="entry name" value="DJ-1_PfpI"/>
    <property type="match status" value="1"/>
</dbReference>
<organism evidence="4 5">
    <name type="scientific">Chryseolinea serpens</name>
    <dbReference type="NCBI Taxonomy" id="947013"/>
    <lineage>
        <taxon>Bacteria</taxon>
        <taxon>Pseudomonadati</taxon>
        <taxon>Bacteroidota</taxon>
        <taxon>Cytophagia</taxon>
        <taxon>Cytophagales</taxon>
        <taxon>Fulvivirgaceae</taxon>
        <taxon>Chryseolinea</taxon>
    </lineage>
</organism>
<dbReference type="GO" id="GO:0003700">
    <property type="term" value="F:DNA-binding transcription factor activity"/>
    <property type="evidence" value="ECO:0007669"/>
    <property type="project" value="InterPro"/>
</dbReference>
<dbReference type="InterPro" id="IPR002818">
    <property type="entry name" value="DJ-1/PfpI"/>
</dbReference>